<name>A0A5D0QXF8_9FLAO</name>
<dbReference type="EMBL" id="VSKK01000008">
    <property type="protein sequence ID" value="TYB73158.1"/>
    <property type="molecule type" value="Genomic_DNA"/>
</dbReference>
<keyword evidence="2" id="KW-1185">Reference proteome</keyword>
<evidence type="ECO:0000313" key="2">
    <source>
        <dbReference type="Proteomes" id="UP000323720"/>
    </source>
</evidence>
<organism evidence="1 2">
    <name type="scientific">Bizionia myxarmorum</name>
    <dbReference type="NCBI Taxonomy" id="291186"/>
    <lineage>
        <taxon>Bacteria</taxon>
        <taxon>Pseudomonadati</taxon>
        <taxon>Bacteroidota</taxon>
        <taxon>Flavobacteriia</taxon>
        <taxon>Flavobacteriales</taxon>
        <taxon>Flavobacteriaceae</taxon>
        <taxon>Bizionia</taxon>
    </lineage>
</organism>
<dbReference type="OrthoDB" id="1098203at2"/>
<gene>
    <name evidence="1" type="ORF">ES674_15265</name>
</gene>
<dbReference type="AlphaFoldDB" id="A0A5D0QXF8"/>
<reference evidence="1 2" key="1">
    <citation type="submission" date="2019-08" db="EMBL/GenBank/DDBJ databases">
        <title>Genomes of Antarctic Bizionia species.</title>
        <authorList>
            <person name="Bowman J.P."/>
        </authorList>
    </citation>
    <scope>NUCLEOTIDE SEQUENCE [LARGE SCALE GENOMIC DNA]</scope>
    <source>
        <strain evidence="1 2">ADA-4</strain>
    </source>
</reference>
<evidence type="ECO:0000313" key="1">
    <source>
        <dbReference type="EMBL" id="TYB73158.1"/>
    </source>
</evidence>
<proteinExistence type="predicted"/>
<dbReference type="RefSeq" id="WP_148405507.1">
    <property type="nucleotide sequence ID" value="NZ_VSKK01000008.1"/>
</dbReference>
<accession>A0A5D0QXF8</accession>
<protein>
    <submittedName>
        <fullName evidence="1">Uncharacterized protein</fullName>
    </submittedName>
</protein>
<sequence>MKPSVQYNDRIGHASADISNINYNQIAEQCNLGERYTIIGISLHGTEEISVSLLCKDNDESTDENEVLVTVYPTVELSVSDVLERLNVTINITNNSKYDNPNLDTNREVTIEEE</sequence>
<dbReference type="Proteomes" id="UP000323720">
    <property type="component" value="Unassembled WGS sequence"/>
</dbReference>
<comment type="caution">
    <text evidence="1">The sequence shown here is derived from an EMBL/GenBank/DDBJ whole genome shotgun (WGS) entry which is preliminary data.</text>
</comment>